<sequence length="222" mass="24461">MLPANVTLQYMREGTKQNVRVKLSLDATVRQVIADLVRDLGLPSTDSDGEPCTYELTYQRQTLSDEARLFEVGVQENAILQLVAVNPNATRSGMALSANVLSRLGGKGSNEPLPIRAELLSRTGRAFPLRHTRALLGRADPALGYPPEALDADLTPLDPERTVSRPHALIVYSDGRFTIRDLYSQRGVLVNGVRIPVNGAYPLDDGDWLQLGEVELQFRCPR</sequence>
<dbReference type="SUPFAM" id="SSF54236">
    <property type="entry name" value="Ubiquitin-like"/>
    <property type="match status" value="1"/>
</dbReference>
<gene>
    <name evidence="2" type="ORF">CUN51_08505</name>
</gene>
<dbReference type="Pfam" id="PF00498">
    <property type="entry name" value="FHA"/>
    <property type="match status" value="1"/>
</dbReference>
<evidence type="ECO:0000313" key="3">
    <source>
        <dbReference type="Proteomes" id="UP000228921"/>
    </source>
</evidence>
<dbReference type="Proteomes" id="UP000228921">
    <property type="component" value="Unassembled WGS sequence"/>
</dbReference>
<dbReference type="Gene3D" id="2.60.200.20">
    <property type="match status" value="1"/>
</dbReference>
<accession>A0A2M8NY83</accession>
<dbReference type="InterPro" id="IPR029071">
    <property type="entry name" value="Ubiquitin-like_domsf"/>
</dbReference>
<evidence type="ECO:0000313" key="2">
    <source>
        <dbReference type="EMBL" id="PJF30255.1"/>
    </source>
</evidence>
<reference evidence="2 3" key="1">
    <citation type="submission" date="2017-11" db="EMBL/GenBank/DDBJ databases">
        <title>Evolution of Phototrophy in the Chloroflexi Phylum Driven by Horizontal Gene Transfer.</title>
        <authorList>
            <person name="Ward L.M."/>
            <person name="Hemp J."/>
            <person name="Shih P.M."/>
            <person name="Mcglynn S.E."/>
            <person name="Fischer W."/>
        </authorList>
    </citation>
    <scope>NUCLEOTIDE SEQUENCE [LARGE SCALE GENOMIC DNA]</scope>
    <source>
        <strain evidence="2">CP2_2F</strain>
    </source>
</reference>
<organism evidence="2 3">
    <name type="scientific">Candidatus Thermofonsia Clade 1 bacterium</name>
    <dbReference type="NCBI Taxonomy" id="2364210"/>
    <lineage>
        <taxon>Bacteria</taxon>
        <taxon>Bacillati</taxon>
        <taxon>Chloroflexota</taxon>
        <taxon>Candidatus Thermofontia</taxon>
        <taxon>Candidatus Thermofonsia Clade 1</taxon>
    </lineage>
</organism>
<dbReference type="InterPro" id="IPR000253">
    <property type="entry name" value="FHA_dom"/>
</dbReference>
<dbReference type="PROSITE" id="PS50006">
    <property type="entry name" value="FHA_DOMAIN"/>
    <property type="match status" value="1"/>
</dbReference>
<proteinExistence type="predicted"/>
<dbReference type="SUPFAM" id="SSF49879">
    <property type="entry name" value="SMAD/FHA domain"/>
    <property type="match status" value="1"/>
</dbReference>
<feature type="domain" description="FHA" evidence="1">
    <location>
        <begin position="134"/>
        <end position="195"/>
    </location>
</feature>
<dbReference type="AlphaFoldDB" id="A0A2M8NY83"/>
<name>A0A2M8NY83_9CHLR</name>
<evidence type="ECO:0000259" key="1">
    <source>
        <dbReference type="PROSITE" id="PS50006"/>
    </source>
</evidence>
<dbReference type="CDD" id="cd17039">
    <property type="entry name" value="Ubl_ubiquitin_like"/>
    <property type="match status" value="1"/>
</dbReference>
<dbReference type="SMART" id="SM00240">
    <property type="entry name" value="FHA"/>
    <property type="match status" value="1"/>
</dbReference>
<dbReference type="InterPro" id="IPR008984">
    <property type="entry name" value="SMAD_FHA_dom_sf"/>
</dbReference>
<comment type="caution">
    <text evidence="2">The sequence shown here is derived from an EMBL/GenBank/DDBJ whole genome shotgun (WGS) entry which is preliminary data.</text>
</comment>
<dbReference type="CDD" id="cd00060">
    <property type="entry name" value="FHA"/>
    <property type="match status" value="1"/>
</dbReference>
<protein>
    <recommendedName>
        <fullName evidence="1">FHA domain-containing protein</fullName>
    </recommendedName>
</protein>
<dbReference type="EMBL" id="PGTK01000013">
    <property type="protein sequence ID" value="PJF30255.1"/>
    <property type="molecule type" value="Genomic_DNA"/>
</dbReference>